<protein>
    <submittedName>
        <fullName evidence="4">YqiJ family protein</fullName>
    </submittedName>
</protein>
<gene>
    <name evidence="4" type="ORF">OE749_13165</name>
</gene>
<feature type="domain" description="Inner membrane protein YqiJ OB-fold" evidence="2">
    <location>
        <begin position="146"/>
        <end position="208"/>
    </location>
</feature>
<keyword evidence="1" id="KW-1133">Transmembrane helix</keyword>
<feature type="transmembrane region" description="Helical" evidence="1">
    <location>
        <begin position="12"/>
        <end position="38"/>
    </location>
</feature>
<evidence type="ECO:0000313" key="4">
    <source>
        <dbReference type="EMBL" id="MCV2885641.1"/>
    </source>
</evidence>
<organism evidence="4 5">
    <name type="scientific">Fluctibacter corallii</name>
    <dbReference type="NCBI Taxonomy" id="2984329"/>
    <lineage>
        <taxon>Bacteria</taxon>
        <taxon>Pseudomonadati</taxon>
        <taxon>Pseudomonadota</taxon>
        <taxon>Gammaproteobacteria</taxon>
        <taxon>Alteromonadales</taxon>
        <taxon>Alteromonadaceae</taxon>
        <taxon>Fluctibacter</taxon>
    </lineage>
</organism>
<comment type="caution">
    <text evidence="4">The sequence shown here is derived from an EMBL/GenBank/DDBJ whole genome shotgun (WGS) entry which is preliminary data.</text>
</comment>
<keyword evidence="5" id="KW-1185">Reference proteome</keyword>
<name>A0ABT3AAD6_9ALTE</name>
<dbReference type="RefSeq" id="WP_263712923.1">
    <property type="nucleotide sequence ID" value="NZ_JAOWKX010000006.1"/>
</dbReference>
<dbReference type="InterPro" id="IPR010840">
    <property type="entry name" value="YqiJ_OB"/>
</dbReference>
<feature type="transmembrane region" description="Helical" evidence="1">
    <location>
        <begin position="108"/>
        <end position="126"/>
    </location>
</feature>
<dbReference type="Pfam" id="PF07290">
    <property type="entry name" value="YqiJ_OB"/>
    <property type="match status" value="1"/>
</dbReference>
<evidence type="ECO:0000259" key="2">
    <source>
        <dbReference type="Pfam" id="PF07290"/>
    </source>
</evidence>
<dbReference type="InterPro" id="IPR048376">
    <property type="entry name" value="YqiJ_N"/>
</dbReference>
<dbReference type="EMBL" id="JAOWKX010000006">
    <property type="protein sequence ID" value="MCV2885641.1"/>
    <property type="molecule type" value="Genomic_DNA"/>
</dbReference>
<accession>A0ABT3AAD6</accession>
<feature type="domain" description="Inner membrane protein YqiJ N-terminal" evidence="3">
    <location>
        <begin position="10"/>
        <end position="119"/>
    </location>
</feature>
<sequence>MIPFLISDANSLYSAAIMIILGLGLIEGVAALIGFSVASTLDDILPFDLDADADLDVSGGLTSILGWLCLHKLPFLVWLTICLTAFGVCGLAINYVSHFVISVPIPSWIVFVLALLFAVFSCHFIGDILARLVPKSESAAIYSDEFKGRVARITVGKASLGNPAEAVFTDDFGQKHYVLVQPMSDELEFLSGRQVVLVEKSNAIWNAIAFD</sequence>
<feature type="transmembrane region" description="Helical" evidence="1">
    <location>
        <begin position="75"/>
        <end position="96"/>
    </location>
</feature>
<evidence type="ECO:0000259" key="3">
    <source>
        <dbReference type="Pfam" id="PF21001"/>
    </source>
</evidence>
<reference evidence="4 5" key="1">
    <citation type="submission" date="2022-10" db="EMBL/GenBank/DDBJ databases">
        <title>Aestuariibacter sp. AA17 isolated from Montipora capitata coral fragment.</title>
        <authorList>
            <person name="Emsley S.A."/>
            <person name="Pfannmuller K.M."/>
            <person name="Loughran R.M."/>
            <person name="Shlafstein M."/>
            <person name="Papke E."/>
            <person name="Saw J.H."/>
            <person name="Ushijima B."/>
            <person name="Videau P."/>
        </authorList>
    </citation>
    <scope>NUCLEOTIDE SEQUENCE [LARGE SCALE GENOMIC DNA]</scope>
    <source>
        <strain evidence="4 5">AA17</strain>
    </source>
</reference>
<proteinExistence type="predicted"/>
<dbReference type="Pfam" id="PF21001">
    <property type="entry name" value="YqiJ_N"/>
    <property type="match status" value="1"/>
</dbReference>
<keyword evidence="1" id="KW-0812">Transmembrane</keyword>
<keyword evidence="1" id="KW-0472">Membrane</keyword>
<evidence type="ECO:0000256" key="1">
    <source>
        <dbReference type="SAM" id="Phobius"/>
    </source>
</evidence>
<evidence type="ECO:0000313" key="5">
    <source>
        <dbReference type="Proteomes" id="UP001652504"/>
    </source>
</evidence>
<dbReference type="Proteomes" id="UP001652504">
    <property type="component" value="Unassembled WGS sequence"/>
</dbReference>